<dbReference type="Gene3D" id="1.20.1440.30">
    <property type="entry name" value="Biosynthetic Protein domain"/>
    <property type="match status" value="1"/>
</dbReference>
<dbReference type="InterPro" id="IPR007815">
    <property type="entry name" value="Emycin_Estase"/>
</dbReference>
<dbReference type="PANTHER" id="PTHR31299">
    <property type="entry name" value="ESTERASE, PUTATIVE (AFU_ORTHOLOGUE AFUA_1G05850)-RELATED"/>
    <property type="match status" value="1"/>
</dbReference>
<gene>
    <name evidence="2" type="ORF">SAMN04487893_1164</name>
</gene>
<dbReference type="PANTHER" id="PTHR31299:SF0">
    <property type="entry name" value="ESTERASE, PUTATIVE (AFU_ORTHOLOGUE AFUA_1G05850)-RELATED"/>
    <property type="match status" value="1"/>
</dbReference>
<protein>
    <submittedName>
        <fullName evidence="2">Erythromycin esterase homolog</fullName>
    </submittedName>
</protein>
<dbReference type="OrthoDB" id="1315472at2"/>
<keyword evidence="1" id="KW-0732">Signal</keyword>
<reference evidence="2" key="1">
    <citation type="submission" date="2016-10" db="EMBL/GenBank/DDBJ databases">
        <authorList>
            <person name="de Groot N.N."/>
        </authorList>
    </citation>
    <scope>NUCLEOTIDE SEQUENCE [LARGE SCALE GENOMIC DNA]</scope>
    <source>
        <strain evidence="2">DSM 26542</strain>
    </source>
</reference>
<dbReference type="AlphaFoldDB" id="A0A1I3U5H6"/>
<evidence type="ECO:0000313" key="3">
    <source>
        <dbReference type="Proteomes" id="UP000243887"/>
    </source>
</evidence>
<dbReference type="Gene3D" id="3.30.1870.10">
    <property type="entry name" value="EreA-like, domain 2"/>
    <property type="match status" value="1"/>
</dbReference>
<dbReference type="Gene3D" id="3.40.1660.10">
    <property type="entry name" value="EreA-like (biosynthetic domain)"/>
    <property type="match status" value="1"/>
</dbReference>
<dbReference type="EMBL" id="FORU01000016">
    <property type="protein sequence ID" value="SFJ77829.1"/>
    <property type="molecule type" value="Genomic_DNA"/>
</dbReference>
<sequence>MNSILQKSFLFFFLLCSILNNSSSFSQELTKEDNNLLFSDLAQNQIIALGDATHSDYTASKFRVDLMKELVENYNFTIIGIESNLYEVYKAFEDFKKNADIVAMNSSIYTIVRNNHLDELFFYLKEQNEKGNNIKVFGFDASLSGGNAYETFMQGIESNLNNTEIECGDISLQTFSKRFKNLTPTNLKALLRTKKDYNVVYDYLGCYLNQDTTGDDNEVLNRALANLHATIEGKQAGKMNHYTRDSLMFNNIVYLKNKYPKEKMILFGSTSHFIKSPKTINSKYMPSQEWVSLGERLHKAFPKDYFFIAYTGVSGNTRGFYGKKVKLGKLLPNSIENTVNEKYDSSNQIMYLSVNRDKSILDKADSSRILGNTFQEMDISSNVDGLFLIRDSNMD</sequence>
<dbReference type="Proteomes" id="UP000243887">
    <property type="component" value="Unassembled WGS sequence"/>
</dbReference>
<dbReference type="SUPFAM" id="SSF159501">
    <property type="entry name" value="EreA/ChaN-like"/>
    <property type="match status" value="1"/>
</dbReference>
<feature type="chain" id="PRO_5017241837" evidence="1">
    <location>
        <begin position="27"/>
        <end position="395"/>
    </location>
</feature>
<evidence type="ECO:0000313" key="2">
    <source>
        <dbReference type="EMBL" id="SFJ77829.1"/>
    </source>
</evidence>
<dbReference type="Pfam" id="PF05139">
    <property type="entry name" value="Erythro_esteras"/>
    <property type="match status" value="1"/>
</dbReference>
<feature type="signal peptide" evidence="1">
    <location>
        <begin position="1"/>
        <end position="26"/>
    </location>
</feature>
<organism evidence="2 3">
    <name type="scientific">Myroides guanonis</name>
    <dbReference type="NCBI Taxonomy" id="1150112"/>
    <lineage>
        <taxon>Bacteria</taxon>
        <taxon>Pseudomonadati</taxon>
        <taxon>Bacteroidota</taxon>
        <taxon>Flavobacteriia</taxon>
        <taxon>Flavobacteriales</taxon>
        <taxon>Flavobacteriaceae</taxon>
        <taxon>Myroides</taxon>
    </lineage>
</organism>
<accession>A0A1I3U5H6</accession>
<evidence type="ECO:0000256" key="1">
    <source>
        <dbReference type="SAM" id="SignalP"/>
    </source>
</evidence>
<dbReference type="RefSeq" id="WP_090680734.1">
    <property type="nucleotide sequence ID" value="NZ_FORU01000016.1"/>
</dbReference>
<name>A0A1I3U5H6_9FLAO</name>
<proteinExistence type="predicted"/>
<keyword evidence="3" id="KW-1185">Reference proteome</keyword>
<dbReference type="InterPro" id="IPR052036">
    <property type="entry name" value="Hydrolase/PRTase-associated"/>
</dbReference>
<dbReference type="GO" id="GO:0046677">
    <property type="term" value="P:response to antibiotic"/>
    <property type="evidence" value="ECO:0007669"/>
    <property type="project" value="InterPro"/>
</dbReference>